<keyword evidence="1" id="KW-0812">Transmembrane</keyword>
<comment type="caution">
    <text evidence="2">The sequence shown here is derived from an EMBL/GenBank/DDBJ whole genome shotgun (WGS) entry which is preliminary data.</text>
</comment>
<keyword evidence="1" id="KW-1133">Transmembrane helix</keyword>
<evidence type="ECO:0000313" key="3">
    <source>
        <dbReference type="Proteomes" id="UP000005551"/>
    </source>
</evidence>
<dbReference type="AlphaFoldDB" id="I5BXU7"/>
<keyword evidence="1" id="KW-0472">Membrane</keyword>
<reference evidence="2 3" key="1">
    <citation type="submission" date="2012-05" db="EMBL/GenBank/DDBJ databases">
        <title>Genome sequence of Nitritalea halalkaliphila LW7.</title>
        <authorList>
            <person name="Jangir P.K."/>
            <person name="Singh A."/>
            <person name="Shivaji S."/>
            <person name="Sharma R."/>
        </authorList>
    </citation>
    <scope>NUCLEOTIDE SEQUENCE [LARGE SCALE GENOMIC DNA]</scope>
    <source>
        <strain evidence="2 3">LW7</strain>
    </source>
</reference>
<evidence type="ECO:0000256" key="1">
    <source>
        <dbReference type="SAM" id="Phobius"/>
    </source>
</evidence>
<accession>I5BXU7</accession>
<keyword evidence="3" id="KW-1185">Reference proteome</keyword>
<dbReference type="EMBL" id="AJYA01000043">
    <property type="protein sequence ID" value="EIM74399.1"/>
    <property type="molecule type" value="Genomic_DNA"/>
</dbReference>
<sequence length="107" mass="12785">MLKKKHTSHKVYRIVRRLLVHIFARLLLEIILRWFAFLEYLDTNRFSFDQVGRHKRITPLYHQTYTSALPLLINLNIGRINKVFASHVQVIKAQSLILLQFKSLIYP</sequence>
<feature type="transmembrane region" description="Helical" evidence="1">
    <location>
        <begin position="18"/>
        <end position="36"/>
    </location>
</feature>
<proteinExistence type="predicted"/>
<evidence type="ECO:0000313" key="2">
    <source>
        <dbReference type="EMBL" id="EIM74399.1"/>
    </source>
</evidence>
<gene>
    <name evidence="2" type="ORF">A3SI_16110</name>
</gene>
<organism evidence="2 3">
    <name type="scientific">Nitritalea halalkaliphila LW7</name>
    <dbReference type="NCBI Taxonomy" id="1189621"/>
    <lineage>
        <taxon>Bacteria</taxon>
        <taxon>Pseudomonadati</taxon>
        <taxon>Bacteroidota</taxon>
        <taxon>Cytophagia</taxon>
        <taxon>Cytophagales</taxon>
        <taxon>Cyclobacteriaceae</taxon>
        <taxon>Nitritalea</taxon>
    </lineage>
</organism>
<dbReference type="Proteomes" id="UP000005551">
    <property type="component" value="Unassembled WGS sequence"/>
</dbReference>
<name>I5BXU7_9BACT</name>
<protein>
    <submittedName>
        <fullName evidence="2">Uncharacterized protein</fullName>
    </submittedName>
</protein>